<name>A0A1C4GCQ9_9ENTR</name>
<evidence type="ECO:0000313" key="2">
    <source>
        <dbReference type="EMBL" id="SCC65723.1"/>
    </source>
</evidence>
<keyword evidence="1" id="KW-0812">Transmembrane</keyword>
<dbReference type="AlphaFoldDB" id="A0A1C4GCQ9"/>
<keyword evidence="3" id="KW-1185">Reference proteome</keyword>
<gene>
    <name evidence="2" type="ORF">GA0061070_106124</name>
</gene>
<protein>
    <submittedName>
        <fullName evidence="2">Phage holin, lambda family</fullName>
    </submittedName>
</protein>
<organism evidence="2 3">
    <name type="scientific">Kosakonia oryziphila</name>
    <dbReference type="NCBI Taxonomy" id="1005667"/>
    <lineage>
        <taxon>Bacteria</taxon>
        <taxon>Pseudomonadati</taxon>
        <taxon>Pseudomonadota</taxon>
        <taxon>Gammaproteobacteria</taxon>
        <taxon>Enterobacterales</taxon>
        <taxon>Enterobacteriaceae</taxon>
        <taxon>Kosakonia</taxon>
    </lineage>
</organism>
<dbReference type="InterPro" id="IPR006481">
    <property type="entry name" value="Phage_lambda_GpS_holin"/>
</dbReference>
<sequence>MKMNDKTPEFWVTVVTGLKNGWPQIFGAGMAAVIAYGRLIYDGATRKNKWLEGILCGALSLCITSALDVVGLPVSISPFVGGVIGFVGVDKLREIAISALKRRAGVNDDHQ</sequence>
<evidence type="ECO:0000256" key="1">
    <source>
        <dbReference type="SAM" id="Phobius"/>
    </source>
</evidence>
<accession>A0A1C4GCQ9</accession>
<keyword evidence="1" id="KW-0472">Membrane</keyword>
<evidence type="ECO:0000313" key="3">
    <source>
        <dbReference type="Proteomes" id="UP000198515"/>
    </source>
</evidence>
<feature type="transmembrane region" description="Helical" evidence="1">
    <location>
        <begin position="53"/>
        <end position="76"/>
    </location>
</feature>
<dbReference type="Pfam" id="PF05106">
    <property type="entry name" value="Phage_holin_3_1"/>
    <property type="match status" value="1"/>
</dbReference>
<reference evidence="3" key="1">
    <citation type="submission" date="2016-08" db="EMBL/GenBank/DDBJ databases">
        <authorList>
            <person name="Varghese N."/>
            <person name="Submissions Spin"/>
        </authorList>
    </citation>
    <scope>NUCLEOTIDE SEQUENCE [LARGE SCALE GENOMIC DNA]</scope>
    <source>
        <strain evidence="3">REICA_142</strain>
    </source>
</reference>
<dbReference type="EMBL" id="FMBC01000061">
    <property type="protein sequence ID" value="SCC65723.1"/>
    <property type="molecule type" value="Genomic_DNA"/>
</dbReference>
<keyword evidence="1" id="KW-1133">Transmembrane helix</keyword>
<dbReference type="NCBIfam" id="TIGR01594">
    <property type="entry name" value="holin_lambda"/>
    <property type="match status" value="1"/>
</dbReference>
<proteinExistence type="predicted"/>
<dbReference type="Proteomes" id="UP000198515">
    <property type="component" value="Unassembled WGS sequence"/>
</dbReference>
<feature type="transmembrane region" description="Helical" evidence="1">
    <location>
        <begin position="20"/>
        <end position="41"/>
    </location>
</feature>